<keyword evidence="2" id="KW-1185">Reference proteome</keyword>
<evidence type="ECO:0000313" key="2">
    <source>
        <dbReference type="Proteomes" id="UP000011744"/>
    </source>
</evidence>
<accession>M2Z0J5</accession>
<dbReference type="eggNOG" id="COG2703">
    <property type="taxonomic scope" value="Bacteria"/>
</dbReference>
<protein>
    <submittedName>
        <fullName evidence="1">Uncharacterized protein</fullName>
    </submittedName>
</protein>
<gene>
    <name evidence="1" type="ORF">H261_21626</name>
</gene>
<sequence length="164" mass="19430">MVASKELQALRPLLESDLYDLPTVRNRELDLFRSLLFEYDPLVLERSWVKVRQIYEQEMDRRSYQDKAREGALRDSLLEVFDRLSDRAGEFLVMLAYFAFPNIDVAFLEKFTHNKGRNQSDREERVPYLMRFLNQDGVAEVKLRESNLRRAREEAAKAVIIANR</sequence>
<reference evidence="1 2" key="1">
    <citation type="journal article" date="2014" name="Genome Announc.">
        <title>Draft Genome Sequence of Magnetospirillum sp. Strain SO-1, a Freshwater Magnetotactic Bacterium Isolated from the Ol'khovka River, Russia.</title>
        <authorList>
            <person name="Grouzdev D.S."/>
            <person name="Dziuba M.V."/>
            <person name="Sukhacheva M.S."/>
            <person name="Mardanov A.V."/>
            <person name="Beletskiy A.V."/>
            <person name="Kuznetsov B.B."/>
            <person name="Skryabin K.G."/>
        </authorList>
    </citation>
    <scope>NUCLEOTIDE SEQUENCE [LARGE SCALE GENOMIC DNA]</scope>
    <source>
        <strain evidence="1 2">SO-1</strain>
    </source>
</reference>
<evidence type="ECO:0000313" key="1">
    <source>
        <dbReference type="EMBL" id="EME67805.1"/>
    </source>
</evidence>
<dbReference type="AlphaFoldDB" id="M2Z0J5"/>
<organism evidence="1 2">
    <name type="scientific">Paramagnetospirillum caucaseum</name>
    <dbReference type="NCBI Taxonomy" id="1244869"/>
    <lineage>
        <taxon>Bacteria</taxon>
        <taxon>Pseudomonadati</taxon>
        <taxon>Pseudomonadota</taxon>
        <taxon>Alphaproteobacteria</taxon>
        <taxon>Rhodospirillales</taxon>
        <taxon>Magnetospirillaceae</taxon>
        <taxon>Paramagnetospirillum</taxon>
    </lineage>
</organism>
<dbReference type="Proteomes" id="UP000011744">
    <property type="component" value="Unassembled WGS sequence"/>
</dbReference>
<comment type="caution">
    <text evidence="1">The sequence shown here is derived from an EMBL/GenBank/DDBJ whole genome shotgun (WGS) entry which is preliminary data.</text>
</comment>
<dbReference type="STRING" id="1244869.H261_21626"/>
<name>M2Z0J5_9PROT</name>
<proteinExistence type="predicted"/>
<dbReference type="EMBL" id="AONQ01000103">
    <property type="protein sequence ID" value="EME67805.1"/>
    <property type="molecule type" value="Genomic_DNA"/>
</dbReference>